<dbReference type="Proteomes" id="UP001202031">
    <property type="component" value="Unassembled WGS sequence"/>
</dbReference>
<protein>
    <submittedName>
        <fullName evidence="2">Uncharacterized protein</fullName>
    </submittedName>
</protein>
<dbReference type="RefSeq" id="WP_102726882.1">
    <property type="nucleotide sequence ID" value="NZ_CP072027.1"/>
</dbReference>
<reference evidence="2 3" key="1">
    <citation type="submission" date="2022-03" db="EMBL/GenBank/DDBJ databases">
        <title>Taxonomic description of new species and reclassification of some bacterial strains.</title>
        <authorList>
            <person name="Ndongo S."/>
        </authorList>
    </citation>
    <scope>NUCLEOTIDE SEQUENCE [LARGE SCALE GENOMIC DNA]</scope>
    <source>
        <strain evidence="2 3">Marseille-P6666</strain>
    </source>
</reference>
<sequence length="246" mass="27124">MNNDILGIPSGVLTWWKPSQYNETYDTQSLKEYFKCPKGEARSLVPRIHSIKQGLPLTDISIETHESNKIDFVTLTYSATREEPPDPDNPDNPDDPTFEFDGRESEITVALVDEPITQCKLYKGEVDALDNTTLKDLCALMGGQLSDEKGVSLTDKLNGKVPPSLLSKILRGQTHYKAAYTQCRLTIPSKVDISDSGKISSRAGLPNLPEGQVWLCAGGGVTRRNGKTVTQITYIGGNWDSEIYGK</sequence>
<gene>
    <name evidence="2" type="ORF">M8N44_06010</name>
</gene>
<feature type="region of interest" description="Disordered" evidence="1">
    <location>
        <begin position="80"/>
        <end position="99"/>
    </location>
</feature>
<dbReference type="EMBL" id="JAMGSI010000001">
    <property type="protein sequence ID" value="MCL6656874.1"/>
    <property type="molecule type" value="Genomic_DNA"/>
</dbReference>
<dbReference type="GeneID" id="84023406"/>
<feature type="compositionally biased region" description="Acidic residues" evidence="1">
    <location>
        <begin position="85"/>
        <end position="98"/>
    </location>
</feature>
<accession>A0ABT0R7G4</accession>
<evidence type="ECO:0000256" key="1">
    <source>
        <dbReference type="SAM" id="MobiDB-lite"/>
    </source>
</evidence>
<proteinExistence type="predicted"/>
<evidence type="ECO:0000313" key="2">
    <source>
        <dbReference type="EMBL" id="MCL6656874.1"/>
    </source>
</evidence>
<organism evidence="2 3">
    <name type="scientific">Akkermansia massiliensis</name>
    <dbReference type="NCBI Taxonomy" id="2927224"/>
    <lineage>
        <taxon>Bacteria</taxon>
        <taxon>Pseudomonadati</taxon>
        <taxon>Verrucomicrobiota</taxon>
        <taxon>Verrucomicrobiia</taxon>
        <taxon>Verrucomicrobiales</taxon>
        <taxon>Akkermansiaceae</taxon>
        <taxon>Akkermansia</taxon>
    </lineage>
</organism>
<keyword evidence="3" id="KW-1185">Reference proteome</keyword>
<comment type="caution">
    <text evidence="2">The sequence shown here is derived from an EMBL/GenBank/DDBJ whole genome shotgun (WGS) entry which is preliminary data.</text>
</comment>
<name>A0ABT0R7G4_9BACT</name>
<evidence type="ECO:0000313" key="3">
    <source>
        <dbReference type="Proteomes" id="UP001202031"/>
    </source>
</evidence>